<organism evidence="2">
    <name type="scientific">Sesamum calycinum</name>
    <dbReference type="NCBI Taxonomy" id="2727403"/>
    <lineage>
        <taxon>Eukaryota</taxon>
        <taxon>Viridiplantae</taxon>
        <taxon>Streptophyta</taxon>
        <taxon>Embryophyta</taxon>
        <taxon>Tracheophyta</taxon>
        <taxon>Spermatophyta</taxon>
        <taxon>Magnoliopsida</taxon>
        <taxon>eudicotyledons</taxon>
        <taxon>Gunneridae</taxon>
        <taxon>Pentapetalae</taxon>
        <taxon>asterids</taxon>
        <taxon>lamiids</taxon>
        <taxon>Lamiales</taxon>
        <taxon>Pedaliaceae</taxon>
        <taxon>Sesamum</taxon>
    </lineage>
</organism>
<proteinExistence type="predicted"/>
<protein>
    <submittedName>
        <fullName evidence="2">Uncharacterized protein</fullName>
    </submittedName>
</protein>
<gene>
    <name evidence="2" type="ORF">Scaly_2980900</name>
</gene>
<reference evidence="2" key="2">
    <citation type="journal article" date="2024" name="Plant">
        <title>Genomic evolution and insights into agronomic trait innovations of Sesamum species.</title>
        <authorList>
            <person name="Miao H."/>
            <person name="Wang L."/>
            <person name="Qu L."/>
            <person name="Liu H."/>
            <person name="Sun Y."/>
            <person name="Le M."/>
            <person name="Wang Q."/>
            <person name="Wei S."/>
            <person name="Zheng Y."/>
            <person name="Lin W."/>
            <person name="Duan Y."/>
            <person name="Cao H."/>
            <person name="Xiong S."/>
            <person name="Wang X."/>
            <person name="Wei L."/>
            <person name="Li C."/>
            <person name="Ma Q."/>
            <person name="Ju M."/>
            <person name="Zhao R."/>
            <person name="Li G."/>
            <person name="Mu C."/>
            <person name="Tian Q."/>
            <person name="Mei H."/>
            <person name="Zhang T."/>
            <person name="Gao T."/>
            <person name="Zhang H."/>
        </authorList>
    </citation>
    <scope>NUCLEOTIDE SEQUENCE</scope>
    <source>
        <strain evidence="2">KEN8</strain>
    </source>
</reference>
<name>A0AAW2KL06_9LAMI</name>
<reference evidence="2" key="1">
    <citation type="submission" date="2020-06" db="EMBL/GenBank/DDBJ databases">
        <authorList>
            <person name="Li T."/>
            <person name="Hu X."/>
            <person name="Zhang T."/>
            <person name="Song X."/>
            <person name="Zhang H."/>
            <person name="Dai N."/>
            <person name="Sheng W."/>
            <person name="Hou X."/>
            <person name="Wei L."/>
        </authorList>
    </citation>
    <scope>NUCLEOTIDE SEQUENCE</scope>
    <source>
        <strain evidence="2">KEN8</strain>
        <tissue evidence="2">Leaf</tissue>
    </source>
</reference>
<evidence type="ECO:0000313" key="2">
    <source>
        <dbReference type="EMBL" id="KAL0307516.1"/>
    </source>
</evidence>
<evidence type="ECO:0000256" key="1">
    <source>
        <dbReference type="SAM" id="MobiDB-lite"/>
    </source>
</evidence>
<sequence>MIGLHAHPIDRTTDLSALSRPLRASIQGFAESKDRSLQTLSYQPGKAKTSSTASTALYGNARLRLFFIRFYRVPSDWGEDTSYPYSEIRLFLPICPGGGLALFIFLCPAKPLKSYSEEPQSLWSSPIRLLALIQMAKGLFPSSLMLGAVETPQSQERKNFFFVPLVVKVTSGSGAERSNSTERKLYKGIYSIGNGSGKGWKSCKRLLPNLPGSSTYEKMSASWRFPFLDSIPERLRSNPVFYSVSVRAFKPLPASSCVFESCVREVEAADRPRAAFTNSPPPLRLAFIPVSFEIAPQASPGVFSKLSKSLLGNEVRLKLQRIHYRNLKDAIEDLVTGLLSMRTEQQVGLIQEYDYEDEVNLSSVVAVHLPENFTHLGYLSGDGSLDDFHKDSKILKLFLQGMQKKKKSNETKPSGLMLKDGESSTASSNFVGERVEEKVKSGLVQPVLFPKQAQWYQQPENSLSQQGVRKFDPVTTSAAIESIKVHPSKDTNPLPRWYNSRCEFHSGGVGHDTDNCYNLKHRVQDLIDQKLLIFPGTSLIQNPLPIHEVGSSFRKACRQHDVLSSMQLEERSESAYL</sequence>
<dbReference type="PANTHER" id="PTHR32108">
    <property type="entry name" value="DNA-DIRECTED RNA POLYMERASE SUBUNIT ALPHA"/>
    <property type="match status" value="1"/>
</dbReference>
<accession>A0AAW2KL06</accession>
<dbReference type="EMBL" id="JACGWM010000351">
    <property type="protein sequence ID" value="KAL0307516.1"/>
    <property type="molecule type" value="Genomic_DNA"/>
</dbReference>
<comment type="caution">
    <text evidence="2">The sequence shown here is derived from an EMBL/GenBank/DDBJ whole genome shotgun (WGS) entry which is preliminary data.</text>
</comment>
<dbReference type="AlphaFoldDB" id="A0AAW2KL06"/>
<feature type="region of interest" description="Disordered" evidence="1">
    <location>
        <begin position="406"/>
        <end position="425"/>
    </location>
</feature>